<dbReference type="GO" id="GO:0008320">
    <property type="term" value="F:protein transmembrane transporter activity"/>
    <property type="evidence" value="ECO:0007669"/>
    <property type="project" value="TreeGrafter"/>
</dbReference>
<dbReference type="GO" id="GO:0030943">
    <property type="term" value="F:mitochondrion targeting sequence binding"/>
    <property type="evidence" value="ECO:0007669"/>
    <property type="project" value="TreeGrafter"/>
</dbReference>
<dbReference type="Proteomes" id="UP000230069">
    <property type="component" value="Unassembled WGS sequence"/>
</dbReference>
<comment type="subcellular location">
    <subcellularLocation>
        <location evidence="1">Membrane</location>
        <topology evidence="1">Multi-pass membrane protein</topology>
    </subcellularLocation>
</comment>
<proteinExistence type="predicted"/>
<accession>A0A2G5C3A0</accession>
<dbReference type="AlphaFoldDB" id="A0A2G5C3A0"/>
<dbReference type="PANTHER" id="PTHR14110">
    <property type="entry name" value="MITOCHONDRIAL IMPORT INNER MEMBRANE TRANSLOCASE SUBUNIT TIM22"/>
    <property type="match status" value="1"/>
</dbReference>
<evidence type="ECO:0000256" key="1">
    <source>
        <dbReference type="ARBA" id="ARBA00004141"/>
    </source>
</evidence>
<dbReference type="PANTHER" id="PTHR14110:SF10">
    <property type="entry name" value="OS04G0376100 PROTEIN"/>
    <property type="match status" value="1"/>
</dbReference>
<organism evidence="6 7">
    <name type="scientific">Aquilegia coerulea</name>
    <name type="common">Rocky mountain columbine</name>
    <dbReference type="NCBI Taxonomy" id="218851"/>
    <lineage>
        <taxon>Eukaryota</taxon>
        <taxon>Viridiplantae</taxon>
        <taxon>Streptophyta</taxon>
        <taxon>Embryophyta</taxon>
        <taxon>Tracheophyta</taxon>
        <taxon>Spermatophyta</taxon>
        <taxon>Magnoliopsida</taxon>
        <taxon>Ranunculales</taxon>
        <taxon>Ranunculaceae</taxon>
        <taxon>Thalictroideae</taxon>
        <taxon>Aquilegia</taxon>
    </lineage>
</organism>
<dbReference type="STRING" id="218851.A0A2G5C3A0"/>
<dbReference type="FunCoup" id="A0A2G5C3A0">
    <property type="interactions" value="1411"/>
</dbReference>
<reference evidence="6 7" key="1">
    <citation type="submission" date="2017-09" db="EMBL/GenBank/DDBJ databases">
        <title>WGS assembly of Aquilegia coerulea Goldsmith.</title>
        <authorList>
            <person name="Hodges S."/>
            <person name="Kramer E."/>
            <person name="Nordborg M."/>
            <person name="Tomkins J."/>
            <person name="Borevitz J."/>
            <person name="Derieg N."/>
            <person name="Yan J."/>
            <person name="Mihaltcheva S."/>
            <person name="Hayes R.D."/>
            <person name="Rokhsar D."/>
        </authorList>
    </citation>
    <scope>NUCLEOTIDE SEQUENCE [LARGE SCALE GENOMIC DNA]</scope>
    <source>
        <strain evidence="7">cv. Goldsmith</strain>
    </source>
</reference>
<gene>
    <name evidence="6" type="ORF">AQUCO_10800033v1</name>
</gene>
<keyword evidence="7" id="KW-1185">Reference proteome</keyword>
<feature type="region of interest" description="Disordered" evidence="5">
    <location>
        <begin position="1"/>
        <end position="21"/>
    </location>
</feature>
<evidence type="ECO:0000313" key="6">
    <source>
        <dbReference type="EMBL" id="PIA25762.1"/>
    </source>
</evidence>
<keyword evidence="3" id="KW-1133">Transmembrane helix</keyword>
<sequence length="199" mass="21288">MASSSSSFTSTRTTTSQEDRKRLSWKERIFAPTLIAGVVGGGVGLLSKHRPTLGAANVSATYAANFSIVTASYCGAREFVRATRASGPDDLLNSAIGGFASGALLGRLQGGQVGAIKYSVIFAIVGTSIDFATLQLSSHLDKYRESMVGGNVKSEQKTGWLRLPEWSPIQVLDEEALAAKRAREEQLYGQRTIGNLEKE</sequence>
<name>A0A2G5C3A0_AQUCA</name>
<evidence type="ECO:0000256" key="3">
    <source>
        <dbReference type="ARBA" id="ARBA00022989"/>
    </source>
</evidence>
<dbReference type="InParanoid" id="A0A2G5C3A0"/>
<keyword evidence="2" id="KW-0812">Transmembrane</keyword>
<evidence type="ECO:0000256" key="4">
    <source>
        <dbReference type="ARBA" id="ARBA00023136"/>
    </source>
</evidence>
<evidence type="ECO:0000256" key="2">
    <source>
        <dbReference type="ARBA" id="ARBA00022692"/>
    </source>
</evidence>
<dbReference type="GO" id="GO:0045039">
    <property type="term" value="P:protein insertion into mitochondrial inner membrane"/>
    <property type="evidence" value="ECO:0007669"/>
    <property type="project" value="InterPro"/>
</dbReference>
<dbReference type="OrthoDB" id="1913277at2759"/>
<feature type="compositionally biased region" description="Low complexity" evidence="5">
    <location>
        <begin position="1"/>
        <end position="16"/>
    </location>
</feature>
<dbReference type="EMBL" id="KZ305124">
    <property type="protein sequence ID" value="PIA25762.1"/>
    <property type="molecule type" value="Genomic_DNA"/>
</dbReference>
<dbReference type="GO" id="GO:0042721">
    <property type="term" value="C:TIM22 mitochondrial import inner membrane insertion complex"/>
    <property type="evidence" value="ECO:0007669"/>
    <property type="project" value="InterPro"/>
</dbReference>
<evidence type="ECO:0000313" key="7">
    <source>
        <dbReference type="Proteomes" id="UP000230069"/>
    </source>
</evidence>
<keyword evidence="4" id="KW-0472">Membrane</keyword>
<dbReference type="InterPro" id="IPR039175">
    <property type="entry name" value="TIM22"/>
</dbReference>
<evidence type="ECO:0000256" key="5">
    <source>
        <dbReference type="SAM" id="MobiDB-lite"/>
    </source>
</evidence>
<protein>
    <submittedName>
        <fullName evidence="6">Uncharacterized protein</fullName>
    </submittedName>
</protein>